<comment type="caution">
    <text evidence="2">The sequence shown here is derived from an EMBL/GenBank/DDBJ whole genome shotgun (WGS) entry which is preliminary data.</text>
</comment>
<keyword evidence="1" id="KW-0812">Transmembrane</keyword>
<feature type="transmembrane region" description="Helical" evidence="1">
    <location>
        <begin position="34"/>
        <end position="53"/>
    </location>
</feature>
<keyword evidence="1" id="KW-0472">Membrane</keyword>
<proteinExistence type="predicted"/>
<dbReference type="EMBL" id="LGRX02012793">
    <property type="protein sequence ID" value="KAK3266854.1"/>
    <property type="molecule type" value="Genomic_DNA"/>
</dbReference>
<reference evidence="2 3" key="1">
    <citation type="journal article" date="2015" name="Genome Biol. Evol.">
        <title>Comparative Genomics of a Bacterivorous Green Alga Reveals Evolutionary Causalities and Consequences of Phago-Mixotrophic Mode of Nutrition.</title>
        <authorList>
            <person name="Burns J.A."/>
            <person name="Paasch A."/>
            <person name="Narechania A."/>
            <person name="Kim E."/>
        </authorList>
    </citation>
    <scope>NUCLEOTIDE SEQUENCE [LARGE SCALE GENOMIC DNA]</scope>
    <source>
        <strain evidence="2 3">PLY_AMNH</strain>
    </source>
</reference>
<organism evidence="2 3">
    <name type="scientific">Cymbomonas tetramitiformis</name>
    <dbReference type="NCBI Taxonomy" id="36881"/>
    <lineage>
        <taxon>Eukaryota</taxon>
        <taxon>Viridiplantae</taxon>
        <taxon>Chlorophyta</taxon>
        <taxon>Pyramimonadophyceae</taxon>
        <taxon>Pyramimonadales</taxon>
        <taxon>Pyramimonadaceae</taxon>
        <taxon>Cymbomonas</taxon>
    </lineage>
</organism>
<dbReference type="Proteomes" id="UP001190700">
    <property type="component" value="Unassembled WGS sequence"/>
</dbReference>
<protein>
    <submittedName>
        <fullName evidence="2">Uncharacterized protein</fullName>
    </submittedName>
</protein>
<sequence length="411" mass="46052">MFRLRSALSPNWDRLFCYPTARVALIEDRLLGGVYRFLMLGIFVQVAIQFIMIQKRYLLFLPVSGGSSIEVSPMKALRSETCAAVARNRTWGVVDSTTDYNLHFPDDYYPACESSPQTSATGTAVTSECVSAAEVHRVTTGSIDLEMSRVITFENDTQGKVLAQHVNITKAFEEQVLQIELHVRTGSLKGLNAHVDKVPLDSDWATWHERVKELCRHKTLRRTGISISLTAHYDNMNGAIGSAGKPYLPAGIFVDLTADIVGLHPFNVPVYAYEDDQDREISIYALSLNVQHTGSFCIFDYTTLIATLTSSLGLIAFAHTITEYLMLKVLPQREEYFQVKYLKASTFGSKRHLRLSKFDNTIQKPEIKEAWKEEIQGEQRDKGGVDVAVELETISVKEDAEQTGISGERIL</sequence>
<evidence type="ECO:0000313" key="3">
    <source>
        <dbReference type="Proteomes" id="UP001190700"/>
    </source>
</evidence>
<keyword evidence="3" id="KW-1185">Reference proteome</keyword>
<gene>
    <name evidence="2" type="ORF">CYMTET_24557</name>
</gene>
<evidence type="ECO:0000256" key="1">
    <source>
        <dbReference type="SAM" id="Phobius"/>
    </source>
</evidence>
<evidence type="ECO:0000313" key="2">
    <source>
        <dbReference type="EMBL" id="KAK3266854.1"/>
    </source>
</evidence>
<name>A0AAE0L048_9CHLO</name>
<keyword evidence="1" id="KW-1133">Transmembrane helix</keyword>
<dbReference type="AlphaFoldDB" id="A0AAE0L048"/>
<accession>A0AAE0L048</accession>